<gene>
    <name evidence="7" type="ORF">ACHAWO_008810</name>
</gene>
<evidence type="ECO:0000256" key="2">
    <source>
        <dbReference type="ARBA" id="ARBA00022539"/>
    </source>
</evidence>
<dbReference type="GO" id="GO:0046938">
    <property type="term" value="P:phytochelatin biosynthetic process"/>
    <property type="evidence" value="ECO:0007669"/>
    <property type="project" value="UniProtKB-ARBA"/>
</dbReference>
<dbReference type="InterPro" id="IPR040409">
    <property type="entry name" value="PCS-like"/>
</dbReference>
<evidence type="ECO:0000313" key="7">
    <source>
        <dbReference type="EMBL" id="KAL3774412.1"/>
    </source>
</evidence>
<evidence type="ECO:0000313" key="8">
    <source>
        <dbReference type="Proteomes" id="UP001530400"/>
    </source>
</evidence>
<dbReference type="PANTHER" id="PTHR33447">
    <property type="entry name" value="GLUTATHIONE GAMMA-GLUTAMYLCYSTEINYLTRANSFERASE"/>
    <property type="match status" value="1"/>
</dbReference>
<keyword evidence="5" id="KW-0732">Signal</keyword>
<dbReference type="AlphaFoldDB" id="A0ABD3NHF4"/>
<dbReference type="EC" id="2.3.2.15" evidence="1"/>
<dbReference type="InterPro" id="IPR038156">
    <property type="entry name" value="PCS_N_sf"/>
</dbReference>
<accession>A0ABD3NHF4</accession>
<sequence length="461" mass="51158">MKASKPLFVAIILTVNNIAAGFQQFIAAARSLNNNSASLAAAMSTTFYRRQLPETVVSFSSNEGRSIFASAMATGGTRAFFALIEQLQTQPEPAYCGLTTLVIVLNALAVDPRRLWKGPWRWYEESMLNCCVDLEEVKETGISFDTFVCLAKCQGLGVDATRASDSSLDDFRQAVKQICTDQTTSSCTHPTSFLIVSYTRKVLRQTGTGHFSPIGAYDEASDSVLLLDTARFKYGPHWVKLDLLFDALIPLDSSTGKSRGYMILSYDGVEQDCCDRNKHLSHLPLSIMFRPKNCSSSVKKYKQFVEEKRKSADNGEIDVKSVISYWTRDYTNSTFVRELIQPQLRPVDVKEIAMVESMQDLIKTMIRATDASLLDTNLTSNGMSCDLSTPTKNNECCNSSTRSLSQRYIQVGPIESLFIVYLASLSSKARENVFKGTKHDSTVLELLMGEVALISYAIETS</sequence>
<dbReference type="PROSITE" id="PS51443">
    <property type="entry name" value="PCS"/>
    <property type="match status" value="1"/>
</dbReference>
<dbReference type="FunFam" id="3.90.70.30:FF:000001">
    <property type="entry name" value="Glutathione gamma-glutamylcysteinyltransferase 1"/>
    <property type="match status" value="1"/>
</dbReference>
<dbReference type="InterPro" id="IPR007719">
    <property type="entry name" value="PCS_N"/>
</dbReference>
<evidence type="ECO:0000256" key="1">
    <source>
        <dbReference type="ARBA" id="ARBA00012468"/>
    </source>
</evidence>
<dbReference type="Gene3D" id="3.90.70.30">
    <property type="entry name" value="Phytochelatin synthase, N-terminal domain"/>
    <property type="match status" value="1"/>
</dbReference>
<proteinExistence type="predicted"/>
<keyword evidence="4" id="KW-0479">Metal-binding</keyword>
<dbReference type="Pfam" id="PF05023">
    <property type="entry name" value="Phytochelatin"/>
    <property type="match status" value="1"/>
</dbReference>
<evidence type="ECO:0000256" key="4">
    <source>
        <dbReference type="ARBA" id="ARBA00022723"/>
    </source>
</evidence>
<keyword evidence="3" id="KW-0808">Transferase</keyword>
<evidence type="ECO:0000259" key="6">
    <source>
        <dbReference type="PROSITE" id="PS51443"/>
    </source>
</evidence>
<evidence type="ECO:0000256" key="5">
    <source>
        <dbReference type="SAM" id="SignalP"/>
    </source>
</evidence>
<feature type="signal peptide" evidence="5">
    <location>
        <begin position="1"/>
        <end position="21"/>
    </location>
</feature>
<feature type="chain" id="PRO_5044818491" description="glutathione gamma-glutamylcysteinyltransferase" evidence="5">
    <location>
        <begin position="22"/>
        <end position="461"/>
    </location>
</feature>
<keyword evidence="8" id="KW-1185">Reference proteome</keyword>
<protein>
    <recommendedName>
        <fullName evidence="1">glutathione gamma-glutamylcysteinyltransferase</fullName>
        <ecNumber evidence="1">2.3.2.15</ecNumber>
    </recommendedName>
</protein>
<feature type="domain" description="Peptidase C83" evidence="6">
    <location>
        <begin position="42"/>
        <end position="269"/>
    </location>
</feature>
<evidence type="ECO:0000256" key="3">
    <source>
        <dbReference type="ARBA" id="ARBA00022679"/>
    </source>
</evidence>
<dbReference type="EMBL" id="JALLPJ020001195">
    <property type="protein sequence ID" value="KAL3774412.1"/>
    <property type="molecule type" value="Genomic_DNA"/>
</dbReference>
<dbReference type="GO" id="GO:0016756">
    <property type="term" value="F:glutathione gamma-glutamylcysteinyltransferase activity"/>
    <property type="evidence" value="ECO:0007669"/>
    <property type="project" value="UniProtKB-EC"/>
</dbReference>
<keyword evidence="2" id="KW-0104">Cadmium</keyword>
<reference evidence="7 8" key="1">
    <citation type="submission" date="2024-10" db="EMBL/GenBank/DDBJ databases">
        <title>Updated reference genomes for cyclostephanoid diatoms.</title>
        <authorList>
            <person name="Roberts W.R."/>
            <person name="Alverson A.J."/>
        </authorList>
    </citation>
    <scope>NUCLEOTIDE SEQUENCE [LARGE SCALE GENOMIC DNA]</scope>
    <source>
        <strain evidence="7 8">AJA010-31</strain>
    </source>
</reference>
<dbReference type="GO" id="GO:0046872">
    <property type="term" value="F:metal ion binding"/>
    <property type="evidence" value="ECO:0007669"/>
    <property type="project" value="UniProtKB-KW"/>
</dbReference>
<name>A0ABD3NHF4_9STRA</name>
<dbReference type="SUPFAM" id="SSF54001">
    <property type="entry name" value="Cysteine proteinases"/>
    <property type="match status" value="1"/>
</dbReference>
<organism evidence="7 8">
    <name type="scientific">Cyclotella atomus</name>
    <dbReference type="NCBI Taxonomy" id="382360"/>
    <lineage>
        <taxon>Eukaryota</taxon>
        <taxon>Sar</taxon>
        <taxon>Stramenopiles</taxon>
        <taxon>Ochrophyta</taxon>
        <taxon>Bacillariophyta</taxon>
        <taxon>Coscinodiscophyceae</taxon>
        <taxon>Thalassiosirophycidae</taxon>
        <taxon>Stephanodiscales</taxon>
        <taxon>Stephanodiscaceae</taxon>
        <taxon>Cyclotella</taxon>
    </lineage>
</organism>
<comment type="caution">
    <text evidence="7">The sequence shown here is derived from an EMBL/GenBank/DDBJ whole genome shotgun (WGS) entry which is preliminary data.</text>
</comment>
<dbReference type="InterPro" id="IPR038765">
    <property type="entry name" value="Papain-like_cys_pep_sf"/>
</dbReference>
<dbReference type="Proteomes" id="UP001530400">
    <property type="component" value="Unassembled WGS sequence"/>
</dbReference>